<keyword evidence="1" id="KW-1185">Reference proteome</keyword>
<evidence type="ECO:0000313" key="2">
    <source>
        <dbReference type="WBParaSite" id="TREG1_78690.1"/>
    </source>
</evidence>
<organism evidence="1 2">
    <name type="scientific">Trichobilharzia regenti</name>
    <name type="common">Nasal bird schistosome</name>
    <dbReference type="NCBI Taxonomy" id="157069"/>
    <lineage>
        <taxon>Eukaryota</taxon>
        <taxon>Metazoa</taxon>
        <taxon>Spiralia</taxon>
        <taxon>Lophotrochozoa</taxon>
        <taxon>Platyhelminthes</taxon>
        <taxon>Trematoda</taxon>
        <taxon>Digenea</taxon>
        <taxon>Strigeidida</taxon>
        <taxon>Schistosomatoidea</taxon>
        <taxon>Schistosomatidae</taxon>
        <taxon>Trichobilharzia</taxon>
    </lineage>
</organism>
<accession>A0AA85K575</accession>
<sequence>MEAASNVGDFGKLYRLIRQSSGKRLNSHAVLRTASGEIISDTNVNRACHSTEEKEDMDLVQLLILDKRK</sequence>
<dbReference type="WBParaSite" id="TREG1_78690.1">
    <property type="protein sequence ID" value="TREG1_78690.1"/>
    <property type="gene ID" value="TREG1_78690"/>
</dbReference>
<evidence type="ECO:0000313" key="1">
    <source>
        <dbReference type="Proteomes" id="UP000050795"/>
    </source>
</evidence>
<reference evidence="1" key="1">
    <citation type="submission" date="2022-06" db="EMBL/GenBank/DDBJ databases">
        <authorList>
            <person name="Berger JAMES D."/>
            <person name="Berger JAMES D."/>
        </authorList>
    </citation>
    <scope>NUCLEOTIDE SEQUENCE [LARGE SCALE GENOMIC DNA]</scope>
</reference>
<protein>
    <submittedName>
        <fullName evidence="2">Uncharacterized protein</fullName>
    </submittedName>
</protein>
<dbReference type="Proteomes" id="UP000050795">
    <property type="component" value="Unassembled WGS sequence"/>
</dbReference>
<proteinExistence type="predicted"/>
<dbReference type="AlphaFoldDB" id="A0AA85K575"/>
<name>A0AA85K575_TRIRE</name>
<reference evidence="2" key="2">
    <citation type="submission" date="2023-11" db="UniProtKB">
        <authorList>
            <consortium name="WormBaseParasite"/>
        </authorList>
    </citation>
    <scope>IDENTIFICATION</scope>
</reference>